<protein>
    <submittedName>
        <fullName evidence="2">Uncharacterized protein</fullName>
    </submittedName>
</protein>
<sequence>MNEDTTEKQSLTITKKTNPPPENEVETDKELKKSGKKPLKLLKLLKLELAEEAGEHKKKVHEKQVEEVGKKKKKRIWKWKWKKKRAEMTLVP</sequence>
<accession>A0A974CIW6</accession>
<feature type="region of interest" description="Disordered" evidence="1">
    <location>
        <begin position="1"/>
        <end position="34"/>
    </location>
</feature>
<reference evidence="3" key="1">
    <citation type="journal article" date="2016" name="Nature">
        <title>Genome evolution in the allotetraploid frog Xenopus laevis.</title>
        <authorList>
            <person name="Session A.M."/>
            <person name="Uno Y."/>
            <person name="Kwon T."/>
            <person name="Chapman J.A."/>
            <person name="Toyoda A."/>
            <person name="Takahashi S."/>
            <person name="Fukui A."/>
            <person name="Hikosaka A."/>
            <person name="Suzuki A."/>
            <person name="Kondo M."/>
            <person name="van Heeringen S.J."/>
            <person name="Quigley I."/>
            <person name="Heinz S."/>
            <person name="Ogino H."/>
            <person name="Ochi H."/>
            <person name="Hellsten U."/>
            <person name="Lyons J.B."/>
            <person name="Simakov O."/>
            <person name="Putnam N."/>
            <person name="Stites J."/>
            <person name="Kuroki Y."/>
            <person name="Tanaka T."/>
            <person name="Michiue T."/>
            <person name="Watanabe M."/>
            <person name="Bogdanovic O."/>
            <person name="Lister R."/>
            <person name="Georgiou G."/>
            <person name="Paranjpe S.S."/>
            <person name="van Kruijsbergen I."/>
            <person name="Shu S."/>
            <person name="Carlson J."/>
            <person name="Kinoshita T."/>
            <person name="Ohta Y."/>
            <person name="Mawaribuchi S."/>
            <person name="Jenkins J."/>
            <person name="Grimwood J."/>
            <person name="Schmutz J."/>
            <person name="Mitros T."/>
            <person name="Mozaffari S.V."/>
            <person name="Suzuki Y."/>
            <person name="Haramoto Y."/>
            <person name="Yamamoto T.S."/>
            <person name="Takagi C."/>
            <person name="Heald R."/>
            <person name="Miller K."/>
            <person name="Haudenschild C."/>
            <person name="Kitzman J."/>
            <person name="Nakayama T."/>
            <person name="Izutsu Y."/>
            <person name="Robert J."/>
            <person name="Fortriede J."/>
            <person name="Burns K."/>
            <person name="Lotay V."/>
            <person name="Karimi K."/>
            <person name="Yasuoka Y."/>
            <person name="Dichmann D.S."/>
            <person name="Flajnik M.F."/>
            <person name="Houston D.W."/>
            <person name="Shendure J."/>
            <person name="DuPasquier L."/>
            <person name="Vize P.D."/>
            <person name="Zorn A.M."/>
            <person name="Ito M."/>
            <person name="Marcotte E.M."/>
            <person name="Wallingford J.B."/>
            <person name="Ito Y."/>
            <person name="Asashima M."/>
            <person name="Ueno N."/>
            <person name="Matsuda Y."/>
            <person name="Veenstra G.J."/>
            <person name="Fujiyama A."/>
            <person name="Harland R.M."/>
            <person name="Taira M."/>
            <person name="Rokhsar D.S."/>
        </authorList>
    </citation>
    <scope>NUCLEOTIDE SEQUENCE [LARGE SCALE GENOMIC DNA]</scope>
    <source>
        <strain evidence="3">J</strain>
    </source>
</reference>
<proteinExistence type="predicted"/>
<dbReference type="Proteomes" id="UP000694892">
    <property type="component" value="Chromosome 6S"/>
</dbReference>
<dbReference type="AlphaFoldDB" id="A0A974CIW6"/>
<name>A0A974CIW6_XENLA</name>
<evidence type="ECO:0000313" key="2">
    <source>
        <dbReference type="EMBL" id="OCT74228.1"/>
    </source>
</evidence>
<gene>
    <name evidence="2" type="ORF">XELAEV_18033186mg</name>
</gene>
<evidence type="ECO:0000313" key="3">
    <source>
        <dbReference type="Proteomes" id="UP000694892"/>
    </source>
</evidence>
<organism evidence="2 3">
    <name type="scientific">Xenopus laevis</name>
    <name type="common">African clawed frog</name>
    <dbReference type="NCBI Taxonomy" id="8355"/>
    <lineage>
        <taxon>Eukaryota</taxon>
        <taxon>Metazoa</taxon>
        <taxon>Chordata</taxon>
        <taxon>Craniata</taxon>
        <taxon>Vertebrata</taxon>
        <taxon>Euteleostomi</taxon>
        <taxon>Amphibia</taxon>
        <taxon>Batrachia</taxon>
        <taxon>Anura</taxon>
        <taxon>Pipoidea</taxon>
        <taxon>Pipidae</taxon>
        <taxon>Xenopodinae</taxon>
        <taxon>Xenopus</taxon>
        <taxon>Xenopus</taxon>
    </lineage>
</organism>
<evidence type="ECO:0000256" key="1">
    <source>
        <dbReference type="SAM" id="MobiDB-lite"/>
    </source>
</evidence>
<dbReference type="EMBL" id="CM004477">
    <property type="protein sequence ID" value="OCT74228.1"/>
    <property type="molecule type" value="Genomic_DNA"/>
</dbReference>
<feature type="compositionally biased region" description="Polar residues" evidence="1">
    <location>
        <begin position="8"/>
        <end position="17"/>
    </location>
</feature>